<organism evidence="4 5">
    <name type="scientific">Pedobacter steynii</name>
    <dbReference type="NCBI Taxonomy" id="430522"/>
    <lineage>
        <taxon>Bacteria</taxon>
        <taxon>Pseudomonadati</taxon>
        <taxon>Bacteroidota</taxon>
        <taxon>Sphingobacteriia</taxon>
        <taxon>Sphingobacteriales</taxon>
        <taxon>Sphingobacteriaceae</taxon>
        <taxon>Pedobacter</taxon>
    </lineage>
</organism>
<proteinExistence type="predicted"/>
<keyword evidence="2" id="KW-0560">Oxidoreductase</keyword>
<dbReference type="InterPro" id="IPR023753">
    <property type="entry name" value="FAD/NAD-binding_dom"/>
</dbReference>
<dbReference type="SUPFAM" id="SSF51905">
    <property type="entry name" value="FAD/NAD(P)-binding domain"/>
    <property type="match status" value="1"/>
</dbReference>
<dbReference type="RefSeq" id="WP_245723826.1">
    <property type="nucleotide sequence ID" value="NZ_FNGY01000003.1"/>
</dbReference>
<reference evidence="5" key="1">
    <citation type="submission" date="2016-10" db="EMBL/GenBank/DDBJ databases">
        <authorList>
            <person name="Varghese N."/>
            <person name="Submissions S."/>
        </authorList>
    </citation>
    <scope>NUCLEOTIDE SEQUENCE [LARGE SCALE GENOMIC DNA]</scope>
    <source>
        <strain evidence="5">DSM 19110</strain>
    </source>
</reference>
<name>A0A1G9RH90_9SPHI</name>
<accession>A0A1G9RH90</accession>
<keyword evidence="5" id="KW-1185">Reference proteome</keyword>
<gene>
    <name evidence="4" type="ORF">SAMN05421820_103242</name>
</gene>
<dbReference type="Pfam" id="PF07992">
    <property type="entry name" value="Pyr_redox_2"/>
    <property type="match status" value="1"/>
</dbReference>
<evidence type="ECO:0000259" key="3">
    <source>
        <dbReference type="Pfam" id="PF07992"/>
    </source>
</evidence>
<dbReference type="EMBL" id="FNGY01000003">
    <property type="protein sequence ID" value="SDM22430.1"/>
    <property type="molecule type" value="Genomic_DNA"/>
</dbReference>
<feature type="domain" description="FAD/NAD(P)-binding" evidence="3">
    <location>
        <begin position="55"/>
        <end position="333"/>
    </location>
</feature>
<dbReference type="PRINTS" id="PR00368">
    <property type="entry name" value="FADPNR"/>
</dbReference>
<dbReference type="InterPro" id="IPR050097">
    <property type="entry name" value="Ferredoxin-NADP_redctase_2"/>
</dbReference>
<dbReference type="InterPro" id="IPR036188">
    <property type="entry name" value="FAD/NAD-bd_sf"/>
</dbReference>
<protein>
    <submittedName>
        <fullName evidence="4">Thioredoxin reductase</fullName>
    </submittedName>
</protein>
<dbReference type="PRINTS" id="PR00469">
    <property type="entry name" value="PNDRDTASEII"/>
</dbReference>
<dbReference type="Proteomes" id="UP000183200">
    <property type="component" value="Unassembled WGS sequence"/>
</dbReference>
<evidence type="ECO:0000313" key="5">
    <source>
        <dbReference type="Proteomes" id="UP000183200"/>
    </source>
</evidence>
<keyword evidence="1" id="KW-0285">Flavoprotein</keyword>
<dbReference type="PANTHER" id="PTHR48105">
    <property type="entry name" value="THIOREDOXIN REDUCTASE 1-RELATED-RELATED"/>
    <property type="match status" value="1"/>
</dbReference>
<sequence>MAYSENEIQEITTPTRLHTRRQFIIKSSVLSGTLAIPATLMSFVEFDEKNTDRMFDVIIVGGSYAGLSAAMALGRSLRKVLIIDSGLPCNRQTPYSHNFVTQDGEKPKDIADKAKQQVLNYNSVSFHEDVALKLRPTGSLFELSTQSRAVFSAGKVLFATGLKDIMPAISGFSNCWGISILHCPYCHGYEVKGQKTGILGNGNVAFHYAQLVSNLTDKLSIFTDGKAQFTADQYQLMRKNNIQVVEQSVQSIVHDKGKLSGLVLQDGAVHPLGALYARPAFEQHCKIPVELGCELTEQGLLKLNTAQQTSIPGIYACGDNSAFRSVATAVSTGSHAGAAINMALSTENFNLK</sequence>
<dbReference type="Gene3D" id="3.50.50.60">
    <property type="entry name" value="FAD/NAD(P)-binding domain"/>
    <property type="match status" value="2"/>
</dbReference>
<dbReference type="AlphaFoldDB" id="A0A1G9RH90"/>
<evidence type="ECO:0000256" key="2">
    <source>
        <dbReference type="ARBA" id="ARBA00023002"/>
    </source>
</evidence>
<evidence type="ECO:0000313" key="4">
    <source>
        <dbReference type="EMBL" id="SDM22430.1"/>
    </source>
</evidence>
<evidence type="ECO:0000256" key="1">
    <source>
        <dbReference type="ARBA" id="ARBA00022630"/>
    </source>
</evidence>
<dbReference type="GO" id="GO:0016491">
    <property type="term" value="F:oxidoreductase activity"/>
    <property type="evidence" value="ECO:0007669"/>
    <property type="project" value="UniProtKB-KW"/>
</dbReference>